<dbReference type="InterPro" id="IPR023089">
    <property type="entry name" value="YozE_SAM-like"/>
</dbReference>
<dbReference type="InterPro" id="IPR036806">
    <property type="entry name" value="YozE_SAM-like_sf"/>
</dbReference>
<evidence type="ECO:0000256" key="1">
    <source>
        <dbReference type="HAMAP-Rule" id="MF_01538"/>
    </source>
</evidence>
<protein>
    <recommendedName>
        <fullName evidence="1">UPF0346 protein J2S14_000772</fullName>
    </recommendedName>
</protein>
<organism evidence="3 4">
    <name type="scientific">Lederbergia wuyishanensis</name>
    <dbReference type="NCBI Taxonomy" id="1347903"/>
    <lineage>
        <taxon>Bacteria</taxon>
        <taxon>Bacillati</taxon>
        <taxon>Bacillota</taxon>
        <taxon>Bacilli</taxon>
        <taxon>Bacillales</taxon>
        <taxon>Bacillaceae</taxon>
        <taxon>Lederbergia</taxon>
    </lineage>
</organism>
<sequence length="77" mass="9424">MNKSFYHFLMKYRQPHLRDDISKFANEAYKDHSFPKHSEDYYELSAYLELNGDYLPTLALFDYAWELYLESEKNKSR</sequence>
<dbReference type="HAMAP" id="MF_01538">
    <property type="entry name" value="UPF0346"/>
    <property type="match status" value="1"/>
</dbReference>
<dbReference type="Gene3D" id="1.10.150.260">
    <property type="entry name" value="YozE SAM-like"/>
    <property type="match status" value="1"/>
</dbReference>
<proteinExistence type="inferred from homology"/>
<dbReference type="RefSeq" id="WP_244680181.1">
    <property type="nucleotide sequence ID" value="NZ_JALIRM010000001.1"/>
</dbReference>
<dbReference type="Pfam" id="PF06855">
    <property type="entry name" value="YozE_SAM_like"/>
    <property type="match status" value="1"/>
</dbReference>
<gene>
    <name evidence="3" type="ORF">J2S14_000772</name>
</gene>
<evidence type="ECO:0000313" key="4">
    <source>
        <dbReference type="Proteomes" id="UP001232343"/>
    </source>
</evidence>
<name>A0ABU0D0R5_9BACI</name>
<accession>A0ABU0D0R5</accession>
<dbReference type="NCBIfam" id="NF010193">
    <property type="entry name" value="PRK13672.1"/>
    <property type="match status" value="1"/>
</dbReference>
<keyword evidence="4" id="KW-1185">Reference proteome</keyword>
<comment type="similarity">
    <text evidence="1">Belongs to the UPF0346 family.</text>
</comment>
<feature type="domain" description="YozE SAM-like" evidence="2">
    <location>
        <begin position="4"/>
        <end position="70"/>
    </location>
</feature>
<dbReference type="EMBL" id="JAUSUO010000001">
    <property type="protein sequence ID" value="MDQ0341979.1"/>
    <property type="molecule type" value="Genomic_DNA"/>
</dbReference>
<reference evidence="3 4" key="1">
    <citation type="submission" date="2023-07" db="EMBL/GenBank/DDBJ databases">
        <title>Genomic Encyclopedia of Type Strains, Phase IV (KMG-IV): sequencing the most valuable type-strain genomes for metagenomic binning, comparative biology and taxonomic classification.</title>
        <authorList>
            <person name="Goeker M."/>
        </authorList>
    </citation>
    <scope>NUCLEOTIDE SEQUENCE [LARGE SCALE GENOMIC DNA]</scope>
    <source>
        <strain evidence="3 4">DSM 27848</strain>
    </source>
</reference>
<evidence type="ECO:0000259" key="2">
    <source>
        <dbReference type="Pfam" id="PF06855"/>
    </source>
</evidence>
<dbReference type="PIRSF" id="PIRSF037262">
    <property type="entry name" value="UCP037262"/>
    <property type="match status" value="1"/>
</dbReference>
<dbReference type="InterPro" id="IPR010673">
    <property type="entry name" value="UPF0346"/>
</dbReference>
<comment type="caution">
    <text evidence="3">The sequence shown here is derived from an EMBL/GenBank/DDBJ whole genome shotgun (WGS) entry which is preliminary data.</text>
</comment>
<dbReference type="Proteomes" id="UP001232343">
    <property type="component" value="Unassembled WGS sequence"/>
</dbReference>
<evidence type="ECO:0000313" key="3">
    <source>
        <dbReference type="EMBL" id="MDQ0341979.1"/>
    </source>
</evidence>
<dbReference type="SUPFAM" id="SSF140652">
    <property type="entry name" value="YozE-like"/>
    <property type="match status" value="1"/>
</dbReference>